<accession>A0A8S3UPY2</accession>
<keyword evidence="1" id="KW-0245">EGF-like domain</keyword>
<evidence type="ECO:0000256" key="2">
    <source>
        <dbReference type="SAM" id="MobiDB-lite"/>
    </source>
</evidence>
<dbReference type="AlphaFoldDB" id="A0A8S3UPY2"/>
<feature type="region of interest" description="Disordered" evidence="2">
    <location>
        <begin position="248"/>
        <end position="273"/>
    </location>
</feature>
<protein>
    <submittedName>
        <fullName evidence="4">Uncharacterized protein</fullName>
    </submittedName>
</protein>
<dbReference type="OrthoDB" id="6092823at2759"/>
<dbReference type="PANTHER" id="PTHR24043">
    <property type="entry name" value="SCAVENGER RECEPTOR CLASS F"/>
    <property type="match status" value="1"/>
</dbReference>
<gene>
    <name evidence="4" type="ORF">MEDL_59420</name>
</gene>
<dbReference type="EMBL" id="CAJPWZ010002906">
    <property type="protein sequence ID" value="CAG2247522.1"/>
    <property type="molecule type" value="Genomic_DNA"/>
</dbReference>
<dbReference type="Proteomes" id="UP000683360">
    <property type="component" value="Unassembled WGS sequence"/>
</dbReference>
<reference evidence="4" key="1">
    <citation type="submission" date="2021-03" db="EMBL/GenBank/DDBJ databases">
        <authorList>
            <person name="Bekaert M."/>
        </authorList>
    </citation>
    <scope>NUCLEOTIDE SEQUENCE</scope>
</reference>
<dbReference type="GO" id="GO:0005044">
    <property type="term" value="F:scavenger receptor activity"/>
    <property type="evidence" value="ECO:0007669"/>
    <property type="project" value="InterPro"/>
</dbReference>
<evidence type="ECO:0000256" key="1">
    <source>
        <dbReference type="ARBA" id="ARBA00022536"/>
    </source>
</evidence>
<sequence length="309" mass="33981">MLCWNVRQRLCRKMSSKLFECTVSSQCPCGQFGKNCSGFCDGCISRMCNHVNGLCDNSSACNYGYKYSQYCNTACDDGNFGNNCANKCFCLTEPCSKDDGICQPSGCKDGWYGESCNKECNSGYYGRNCGQFCGGCISNVCGTHDGLCKNTTGCEPGYLYEEYCNTICENGYFGDNCTLKCNCLTGTCSSLTGECYEDGTQSRHKETFNAAAIGGGVAAFIIVVLLLVAAFIVYKRRCISTQDGVRTKSNDATTYENSNTTNNSNRDEPHYDDLIRMDPASTYQDLTSHSEANEYEQIDNTYVNQSLQI</sequence>
<name>A0A8S3UPY2_MYTED</name>
<dbReference type="Gene3D" id="2.170.300.10">
    <property type="entry name" value="Tie2 ligand-binding domain superfamily"/>
    <property type="match status" value="1"/>
</dbReference>
<keyword evidence="5" id="KW-1185">Reference proteome</keyword>
<keyword evidence="3" id="KW-0472">Membrane</keyword>
<proteinExistence type="predicted"/>
<comment type="caution">
    <text evidence="4">The sequence shown here is derived from an EMBL/GenBank/DDBJ whole genome shotgun (WGS) entry which is preliminary data.</text>
</comment>
<feature type="transmembrane region" description="Helical" evidence="3">
    <location>
        <begin position="210"/>
        <end position="234"/>
    </location>
</feature>
<organism evidence="4 5">
    <name type="scientific">Mytilus edulis</name>
    <name type="common">Blue mussel</name>
    <dbReference type="NCBI Taxonomy" id="6550"/>
    <lineage>
        <taxon>Eukaryota</taxon>
        <taxon>Metazoa</taxon>
        <taxon>Spiralia</taxon>
        <taxon>Lophotrochozoa</taxon>
        <taxon>Mollusca</taxon>
        <taxon>Bivalvia</taxon>
        <taxon>Autobranchia</taxon>
        <taxon>Pteriomorphia</taxon>
        <taxon>Mytilida</taxon>
        <taxon>Mytiloidea</taxon>
        <taxon>Mytilidae</taxon>
        <taxon>Mytilinae</taxon>
        <taxon>Mytilus</taxon>
    </lineage>
</organism>
<keyword evidence="3" id="KW-1133">Transmembrane helix</keyword>
<dbReference type="PANTHER" id="PTHR24043:SF8">
    <property type="entry name" value="EGF-LIKE DOMAIN-CONTAINING PROTEIN"/>
    <property type="match status" value="1"/>
</dbReference>
<evidence type="ECO:0000313" key="5">
    <source>
        <dbReference type="Proteomes" id="UP000683360"/>
    </source>
</evidence>
<dbReference type="InterPro" id="IPR042635">
    <property type="entry name" value="MEGF10/SREC1/2-like"/>
</dbReference>
<keyword evidence="3" id="KW-0812">Transmembrane</keyword>
<evidence type="ECO:0000256" key="3">
    <source>
        <dbReference type="SAM" id="Phobius"/>
    </source>
</evidence>
<evidence type="ECO:0000313" key="4">
    <source>
        <dbReference type="EMBL" id="CAG2247522.1"/>
    </source>
</evidence>